<feature type="region of interest" description="Disordered" evidence="1">
    <location>
        <begin position="1"/>
        <end position="86"/>
    </location>
</feature>
<dbReference type="Proteomes" id="UP000284706">
    <property type="component" value="Unassembled WGS sequence"/>
</dbReference>
<organism evidence="2 3">
    <name type="scientific">Gymnopilus dilepis</name>
    <dbReference type="NCBI Taxonomy" id="231916"/>
    <lineage>
        <taxon>Eukaryota</taxon>
        <taxon>Fungi</taxon>
        <taxon>Dikarya</taxon>
        <taxon>Basidiomycota</taxon>
        <taxon>Agaricomycotina</taxon>
        <taxon>Agaricomycetes</taxon>
        <taxon>Agaricomycetidae</taxon>
        <taxon>Agaricales</taxon>
        <taxon>Agaricineae</taxon>
        <taxon>Hymenogastraceae</taxon>
        <taxon>Gymnopilus</taxon>
    </lineage>
</organism>
<dbReference type="EMBL" id="NHYE01000411">
    <property type="protein sequence ID" value="PPR05906.1"/>
    <property type="molecule type" value="Genomic_DNA"/>
</dbReference>
<proteinExistence type="predicted"/>
<evidence type="ECO:0000313" key="3">
    <source>
        <dbReference type="Proteomes" id="UP000284706"/>
    </source>
</evidence>
<keyword evidence="3" id="KW-1185">Reference proteome</keyword>
<accession>A0A409YSB4</accession>
<feature type="compositionally biased region" description="Basic and acidic residues" evidence="1">
    <location>
        <begin position="69"/>
        <end position="82"/>
    </location>
</feature>
<dbReference type="AlphaFoldDB" id="A0A409YSB4"/>
<name>A0A409YSB4_9AGAR</name>
<dbReference type="InParanoid" id="A0A409YSB4"/>
<reference evidence="2 3" key="1">
    <citation type="journal article" date="2018" name="Evol. Lett.">
        <title>Horizontal gene cluster transfer increased hallucinogenic mushroom diversity.</title>
        <authorList>
            <person name="Reynolds H.T."/>
            <person name="Vijayakumar V."/>
            <person name="Gluck-Thaler E."/>
            <person name="Korotkin H.B."/>
            <person name="Matheny P.B."/>
            <person name="Slot J.C."/>
        </authorList>
    </citation>
    <scope>NUCLEOTIDE SEQUENCE [LARGE SCALE GENOMIC DNA]</scope>
    <source>
        <strain evidence="2 3">SRW20</strain>
    </source>
</reference>
<protein>
    <submittedName>
        <fullName evidence="2">Uncharacterized protein</fullName>
    </submittedName>
</protein>
<comment type="caution">
    <text evidence="2">The sequence shown here is derived from an EMBL/GenBank/DDBJ whole genome shotgun (WGS) entry which is preliminary data.</text>
</comment>
<gene>
    <name evidence="2" type="ORF">CVT26_008860</name>
</gene>
<evidence type="ECO:0000313" key="2">
    <source>
        <dbReference type="EMBL" id="PPR05906.1"/>
    </source>
</evidence>
<evidence type="ECO:0000256" key="1">
    <source>
        <dbReference type="SAM" id="MobiDB-lite"/>
    </source>
</evidence>
<sequence length="114" mass="12703">MKLMLPSPTLACARWGGSRGRGEGSRCRSILVLTAQDRAGSRPSNDQEKSPPSRVWSEGGGVSSVEAAAAKERSQEHEELHKQPFTPWLLRKKLRARVHPARSQWETNPPARYC</sequence>